<keyword evidence="3" id="KW-1185">Reference proteome</keyword>
<dbReference type="Pfam" id="PF13924">
    <property type="entry name" value="Lipocalin_5"/>
    <property type="match status" value="1"/>
</dbReference>
<dbReference type="OrthoDB" id="118834at2"/>
<dbReference type="AlphaFoldDB" id="A0A254T732"/>
<sequence>MNLSNALSVSAPTLLFLGIGALSHEAIGQQKSLKEQIVGTWKYISVDNIRPDGSRVPLFGPNPQGRVTFDNQGNYVLMTSRADQPKFASGNRNEGTNDEYKAVVQGSIAHFGKYEVNEADKSITFHIEASTFPNWNGIDQKRPFSISRDELKWVTPSASSGGSAEVMLKRAQ</sequence>
<evidence type="ECO:0000313" key="3">
    <source>
        <dbReference type="Proteomes" id="UP000197535"/>
    </source>
</evidence>
<organism evidence="2 3">
    <name type="scientific">Noviherbaspirillum denitrificans</name>
    <dbReference type="NCBI Taxonomy" id="1968433"/>
    <lineage>
        <taxon>Bacteria</taxon>
        <taxon>Pseudomonadati</taxon>
        <taxon>Pseudomonadota</taxon>
        <taxon>Betaproteobacteria</taxon>
        <taxon>Burkholderiales</taxon>
        <taxon>Oxalobacteraceae</taxon>
        <taxon>Noviherbaspirillum</taxon>
    </lineage>
</organism>
<evidence type="ECO:0000313" key="2">
    <source>
        <dbReference type="EMBL" id="OWW18461.1"/>
    </source>
</evidence>
<comment type="caution">
    <text evidence="2">The sequence shown here is derived from an EMBL/GenBank/DDBJ whole genome shotgun (WGS) entry which is preliminary data.</text>
</comment>
<proteinExistence type="predicted"/>
<name>A0A254T732_9BURK</name>
<gene>
    <name evidence="2" type="ORF">AYR66_00460</name>
</gene>
<dbReference type="EMBL" id="LSTO01000005">
    <property type="protein sequence ID" value="OWW18461.1"/>
    <property type="molecule type" value="Genomic_DNA"/>
</dbReference>
<accession>A0A254T732</accession>
<dbReference type="Proteomes" id="UP000197535">
    <property type="component" value="Unassembled WGS sequence"/>
</dbReference>
<dbReference type="RefSeq" id="WP_088710424.1">
    <property type="nucleotide sequence ID" value="NZ_LSTO01000005.1"/>
</dbReference>
<protein>
    <recommendedName>
        <fullName evidence="1">Lipocalin-like domain-containing protein</fullName>
    </recommendedName>
</protein>
<feature type="domain" description="Lipocalin-like" evidence="1">
    <location>
        <begin position="38"/>
        <end position="160"/>
    </location>
</feature>
<dbReference type="InterPro" id="IPR024311">
    <property type="entry name" value="Lipocalin-like"/>
</dbReference>
<reference evidence="2 3" key="1">
    <citation type="submission" date="2016-02" db="EMBL/GenBank/DDBJ databases">
        <authorList>
            <person name="Wen L."/>
            <person name="He K."/>
            <person name="Yang H."/>
        </authorList>
    </citation>
    <scope>NUCLEOTIDE SEQUENCE [LARGE SCALE GENOMIC DNA]</scope>
    <source>
        <strain evidence="2 3">TSA40</strain>
    </source>
</reference>
<evidence type="ECO:0000259" key="1">
    <source>
        <dbReference type="Pfam" id="PF13924"/>
    </source>
</evidence>